<evidence type="ECO:0008006" key="4">
    <source>
        <dbReference type="Google" id="ProtNLM"/>
    </source>
</evidence>
<reference evidence="2 3" key="1">
    <citation type="submission" date="2024-10" db="EMBL/GenBank/DDBJ databases">
        <title>Updated reference genomes for cyclostephanoid diatoms.</title>
        <authorList>
            <person name="Roberts W.R."/>
            <person name="Alverson A.J."/>
        </authorList>
    </citation>
    <scope>NUCLEOTIDE SEQUENCE [LARGE SCALE GENOMIC DNA]</scope>
    <source>
        <strain evidence="2 3">AJA228-03</strain>
    </source>
</reference>
<comment type="caution">
    <text evidence="2">The sequence shown here is derived from an EMBL/GenBank/DDBJ whole genome shotgun (WGS) entry which is preliminary data.</text>
</comment>
<name>A0ABD3R232_9STRA</name>
<proteinExistence type="predicted"/>
<evidence type="ECO:0000313" key="3">
    <source>
        <dbReference type="Proteomes" id="UP001530377"/>
    </source>
</evidence>
<evidence type="ECO:0000313" key="2">
    <source>
        <dbReference type="EMBL" id="KAL3806659.1"/>
    </source>
</evidence>
<dbReference type="EMBL" id="JALLPB020000761">
    <property type="protein sequence ID" value="KAL3806659.1"/>
    <property type="molecule type" value="Genomic_DNA"/>
</dbReference>
<gene>
    <name evidence="2" type="ORF">ACHAXA_009978</name>
</gene>
<sequence length="173" mass="19278">MGAQAYVDISDLYLGYPQLIDLLLKVDEDLVLTGNLDGLLCMVQILPNMLLGVLGNHDGFEVEDMKLSNGRKMVGSISHDEYIWLWLWNASLLNDNDNGNNNDMREEGMTMKVLMMVNNNATRGMVDLDSVDGWEGMDKEDADNSNNDDNDDKANDSNDSGGDGKPKKRVKIF</sequence>
<feature type="region of interest" description="Disordered" evidence="1">
    <location>
        <begin position="132"/>
        <end position="173"/>
    </location>
</feature>
<dbReference type="Proteomes" id="UP001530377">
    <property type="component" value="Unassembled WGS sequence"/>
</dbReference>
<dbReference type="AlphaFoldDB" id="A0ABD3R232"/>
<accession>A0ABD3R232</accession>
<protein>
    <recommendedName>
        <fullName evidence="4">Calcineurin-like phosphoesterase domain-containing protein</fullName>
    </recommendedName>
</protein>
<feature type="compositionally biased region" description="Acidic residues" evidence="1">
    <location>
        <begin position="138"/>
        <end position="151"/>
    </location>
</feature>
<organism evidence="2 3">
    <name type="scientific">Cyclostephanos tholiformis</name>
    <dbReference type="NCBI Taxonomy" id="382380"/>
    <lineage>
        <taxon>Eukaryota</taxon>
        <taxon>Sar</taxon>
        <taxon>Stramenopiles</taxon>
        <taxon>Ochrophyta</taxon>
        <taxon>Bacillariophyta</taxon>
        <taxon>Coscinodiscophyceae</taxon>
        <taxon>Thalassiosirophycidae</taxon>
        <taxon>Stephanodiscales</taxon>
        <taxon>Stephanodiscaceae</taxon>
        <taxon>Cyclostephanos</taxon>
    </lineage>
</organism>
<evidence type="ECO:0000256" key="1">
    <source>
        <dbReference type="SAM" id="MobiDB-lite"/>
    </source>
</evidence>
<keyword evidence="3" id="KW-1185">Reference proteome</keyword>